<dbReference type="GO" id="GO:0051537">
    <property type="term" value="F:2 iron, 2 sulfur cluster binding"/>
    <property type="evidence" value="ECO:0007669"/>
    <property type="project" value="UniProtKB-KW"/>
</dbReference>
<keyword evidence="15" id="KW-1185">Reference proteome</keyword>
<comment type="pathway">
    <text evidence="1">Carbohydrate metabolism; tricarboxylic acid cycle.</text>
</comment>
<dbReference type="SUPFAM" id="SSF46548">
    <property type="entry name" value="alpha-helical ferredoxin"/>
    <property type="match status" value="1"/>
</dbReference>
<sequence length="249" mass="28188">MADSIRLQVSRYRPDTDAEPHWQEYDVPLRKEWTVLDGLNHVKNEIDPTLSFRWSCRMGICGSCGMDVDGEPKLTCGTFLTDYEPGPVTVEPLANFPVVRDLVVDLSDFMAKLPRVKPWIIRDDDHRTVEPDVEYLQTPEELDAYKQFSMCINCMLCYAACPVYGLDPEFIGPAAIALAERYDLDSRDQGTRERLDVLIEHEGVWGCTFVGECTRVCPQHVDPAAAIQRYKLKAAMATVKAFLLPRGGR</sequence>
<evidence type="ECO:0000313" key="14">
    <source>
        <dbReference type="EMBL" id="SFK78280.1"/>
    </source>
</evidence>
<keyword evidence="10 11" id="KW-0003">3Fe-4S</keyword>
<dbReference type="GO" id="GO:0051539">
    <property type="term" value="F:4 iron, 4 sulfur cluster binding"/>
    <property type="evidence" value="ECO:0007669"/>
    <property type="project" value="UniProtKB-KW"/>
</dbReference>
<feature type="domain" description="4Fe-4S ferredoxin-type" evidence="13">
    <location>
        <begin position="142"/>
        <end position="171"/>
    </location>
</feature>
<dbReference type="NCBIfam" id="TIGR00384">
    <property type="entry name" value="dhsB"/>
    <property type="match status" value="1"/>
</dbReference>
<dbReference type="GO" id="GO:0046872">
    <property type="term" value="F:metal ion binding"/>
    <property type="evidence" value="ECO:0007669"/>
    <property type="project" value="UniProtKB-KW"/>
</dbReference>
<keyword evidence="4" id="KW-0816">Tricarboxylic acid cycle</keyword>
<dbReference type="CDD" id="cd00207">
    <property type="entry name" value="fer2"/>
    <property type="match status" value="1"/>
</dbReference>
<dbReference type="GO" id="GO:0022904">
    <property type="term" value="P:respiratory electron transport chain"/>
    <property type="evidence" value="ECO:0007669"/>
    <property type="project" value="TreeGrafter"/>
</dbReference>
<keyword evidence="5 11" id="KW-0001">2Fe-2S</keyword>
<dbReference type="FunCoup" id="A0A1I4CCF2">
    <property type="interactions" value="150"/>
</dbReference>
<evidence type="ECO:0000256" key="1">
    <source>
        <dbReference type="ARBA" id="ARBA00005163"/>
    </source>
</evidence>
<dbReference type="EC" id="1.3.5.1" evidence="11"/>
<dbReference type="RefSeq" id="WP_091322605.1">
    <property type="nucleotide sequence ID" value="NZ_FOSW01000003.1"/>
</dbReference>
<dbReference type="GO" id="GO:0051538">
    <property type="term" value="F:3 iron, 4 sulfur cluster binding"/>
    <property type="evidence" value="ECO:0007669"/>
    <property type="project" value="UniProtKB-KW"/>
</dbReference>
<dbReference type="PROSITE" id="PS00198">
    <property type="entry name" value="4FE4S_FER_1"/>
    <property type="match status" value="1"/>
</dbReference>
<comment type="cofactor">
    <cofactor evidence="11">
        <name>[4Fe-4S] cluster</name>
        <dbReference type="ChEBI" id="CHEBI:49883"/>
    </cofactor>
    <text evidence="11">Binds 1 [4Fe-4S] cluster.</text>
</comment>
<dbReference type="PANTHER" id="PTHR11921:SF29">
    <property type="entry name" value="SUCCINATE DEHYDROGENASE [UBIQUINONE] IRON-SULFUR SUBUNIT, MITOCHONDRIAL"/>
    <property type="match status" value="1"/>
</dbReference>
<evidence type="ECO:0000259" key="13">
    <source>
        <dbReference type="PROSITE" id="PS51379"/>
    </source>
</evidence>
<feature type="domain" description="2Fe-2S ferredoxin-type" evidence="12">
    <location>
        <begin position="3"/>
        <end position="96"/>
    </location>
</feature>
<comment type="cofactor">
    <cofactor evidence="11">
        <name>[2Fe-2S] cluster</name>
        <dbReference type="ChEBI" id="CHEBI:190135"/>
    </cofactor>
    <text evidence="11">Binds 1 [2Fe-2S] cluster.</text>
</comment>
<comment type="similarity">
    <text evidence="2 11">Belongs to the succinate dehydrogenase/fumarate reductase iron-sulfur protein family.</text>
</comment>
<comment type="catalytic activity">
    <reaction evidence="11">
        <text>a menaquinone + succinate = a menaquinol + fumarate</text>
        <dbReference type="Rhea" id="RHEA:27834"/>
        <dbReference type="Rhea" id="RHEA-COMP:9537"/>
        <dbReference type="Rhea" id="RHEA-COMP:9539"/>
        <dbReference type="ChEBI" id="CHEBI:16374"/>
        <dbReference type="ChEBI" id="CHEBI:18151"/>
        <dbReference type="ChEBI" id="CHEBI:29806"/>
        <dbReference type="ChEBI" id="CHEBI:30031"/>
        <dbReference type="EC" id="1.3.5.1"/>
    </reaction>
</comment>
<evidence type="ECO:0000313" key="15">
    <source>
        <dbReference type="Proteomes" id="UP000199152"/>
    </source>
</evidence>
<evidence type="ECO:0000256" key="2">
    <source>
        <dbReference type="ARBA" id="ARBA00009433"/>
    </source>
</evidence>
<evidence type="ECO:0000256" key="4">
    <source>
        <dbReference type="ARBA" id="ARBA00022532"/>
    </source>
</evidence>
<dbReference type="InterPro" id="IPR050573">
    <property type="entry name" value="SDH/FRD_Iron-Sulfur"/>
</dbReference>
<dbReference type="InterPro" id="IPR025192">
    <property type="entry name" value="Succ_DH/fum_Rdtase_N"/>
</dbReference>
<dbReference type="InParanoid" id="A0A1I4CCF2"/>
<dbReference type="GO" id="GO:0008177">
    <property type="term" value="F:succinate dehydrogenase (quinone) activity"/>
    <property type="evidence" value="ECO:0007669"/>
    <property type="project" value="UniProtKB-EC"/>
</dbReference>
<evidence type="ECO:0000259" key="12">
    <source>
        <dbReference type="PROSITE" id="PS51085"/>
    </source>
</evidence>
<proteinExistence type="inferred from homology"/>
<evidence type="ECO:0000256" key="10">
    <source>
        <dbReference type="ARBA" id="ARBA00023291"/>
    </source>
</evidence>
<evidence type="ECO:0000256" key="9">
    <source>
        <dbReference type="ARBA" id="ARBA00023014"/>
    </source>
</evidence>
<dbReference type="FunFam" id="1.10.1060.10:FF:000003">
    <property type="entry name" value="Succinate dehydrogenase iron-sulfur subunit"/>
    <property type="match status" value="1"/>
</dbReference>
<dbReference type="InterPro" id="IPR009051">
    <property type="entry name" value="Helical_ferredxn"/>
</dbReference>
<keyword evidence="3 11" id="KW-0004">4Fe-4S</keyword>
<dbReference type="OrthoDB" id="9804391at2"/>
<protein>
    <recommendedName>
        <fullName evidence="11">Fumarate reductase iron-sulfur subunit</fullName>
        <ecNumber evidence="11">1.3.5.1</ecNumber>
    </recommendedName>
</protein>
<keyword evidence="9 11" id="KW-0411">Iron-sulfur</keyword>
<comment type="cofactor">
    <cofactor evidence="11">
        <name>[3Fe-4S] cluster</name>
        <dbReference type="ChEBI" id="CHEBI:21137"/>
    </cofactor>
    <text evidence="11">Binds 1 [3Fe-4S] cluster.</text>
</comment>
<dbReference type="GO" id="GO:0009055">
    <property type="term" value="F:electron transfer activity"/>
    <property type="evidence" value="ECO:0007669"/>
    <property type="project" value="InterPro"/>
</dbReference>
<evidence type="ECO:0000256" key="6">
    <source>
        <dbReference type="ARBA" id="ARBA00022723"/>
    </source>
</evidence>
<dbReference type="SUPFAM" id="SSF54292">
    <property type="entry name" value="2Fe-2S ferredoxin-like"/>
    <property type="match status" value="1"/>
</dbReference>
<dbReference type="NCBIfam" id="NF004616">
    <property type="entry name" value="PRK05950.1"/>
    <property type="match status" value="1"/>
</dbReference>
<organism evidence="14 15">
    <name type="scientific">Geodermatophilus ruber</name>
    <dbReference type="NCBI Taxonomy" id="504800"/>
    <lineage>
        <taxon>Bacteria</taxon>
        <taxon>Bacillati</taxon>
        <taxon>Actinomycetota</taxon>
        <taxon>Actinomycetes</taxon>
        <taxon>Geodermatophilales</taxon>
        <taxon>Geodermatophilaceae</taxon>
        <taxon>Geodermatophilus</taxon>
    </lineage>
</organism>
<evidence type="ECO:0000256" key="11">
    <source>
        <dbReference type="RuleBase" id="RU361237"/>
    </source>
</evidence>
<dbReference type="InterPro" id="IPR036010">
    <property type="entry name" value="2Fe-2S_ferredoxin-like_sf"/>
</dbReference>
<dbReference type="InterPro" id="IPR017896">
    <property type="entry name" value="4Fe4S_Fe-S-bd"/>
</dbReference>
<dbReference type="Gene3D" id="1.10.1060.10">
    <property type="entry name" value="Alpha-helical ferredoxin"/>
    <property type="match status" value="1"/>
</dbReference>
<reference evidence="14 15" key="1">
    <citation type="submission" date="2016-10" db="EMBL/GenBank/DDBJ databases">
        <authorList>
            <person name="de Groot N.N."/>
        </authorList>
    </citation>
    <scope>NUCLEOTIDE SEQUENCE [LARGE SCALE GENOMIC DNA]</scope>
    <source>
        <strain evidence="14 15">DSM 45317</strain>
    </source>
</reference>
<evidence type="ECO:0000256" key="3">
    <source>
        <dbReference type="ARBA" id="ARBA00022485"/>
    </source>
</evidence>
<dbReference type="InterPro" id="IPR006058">
    <property type="entry name" value="2Fe2S_fd_BS"/>
</dbReference>
<dbReference type="Pfam" id="PF13085">
    <property type="entry name" value="Fer2_3"/>
    <property type="match status" value="1"/>
</dbReference>
<dbReference type="PANTHER" id="PTHR11921">
    <property type="entry name" value="SUCCINATE DEHYDROGENASE IRON-SULFUR PROTEIN"/>
    <property type="match status" value="1"/>
</dbReference>
<dbReference type="PROSITE" id="PS00197">
    <property type="entry name" value="2FE2S_FER_1"/>
    <property type="match status" value="1"/>
</dbReference>
<dbReference type="InterPro" id="IPR012675">
    <property type="entry name" value="Beta-grasp_dom_sf"/>
</dbReference>
<dbReference type="PROSITE" id="PS51085">
    <property type="entry name" value="2FE2S_FER_2"/>
    <property type="match status" value="1"/>
</dbReference>
<dbReference type="Gene3D" id="3.10.20.30">
    <property type="match status" value="1"/>
</dbReference>
<evidence type="ECO:0000256" key="5">
    <source>
        <dbReference type="ARBA" id="ARBA00022714"/>
    </source>
</evidence>
<dbReference type="Pfam" id="PF13183">
    <property type="entry name" value="Fer4_8"/>
    <property type="match status" value="1"/>
</dbReference>
<keyword evidence="8 11" id="KW-0408">Iron</keyword>
<keyword evidence="7" id="KW-0560">Oxidoreductase</keyword>
<dbReference type="InterPro" id="IPR004489">
    <property type="entry name" value="Succ_DH/fum_Rdtase_Fe-S"/>
</dbReference>
<dbReference type="GO" id="GO:0006099">
    <property type="term" value="P:tricarboxylic acid cycle"/>
    <property type="evidence" value="ECO:0007669"/>
    <property type="project" value="UniProtKB-KW"/>
</dbReference>
<keyword evidence="6 11" id="KW-0479">Metal-binding</keyword>
<dbReference type="PROSITE" id="PS51379">
    <property type="entry name" value="4FE4S_FER_2"/>
    <property type="match status" value="1"/>
</dbReference>
<dbReference type="Proteomes" id="UP000199152">
    <property type="component" value="Unassembled WGS sequence"/>
</dbReference>
<name>A0A1I4CCF2_9ACTN</name>
<dbReference type="AlphaFoldDB" id="A0A1I4CCF2"/>
<evidence type="ECO:0000256" key="7">
    <source>
        <dbReference type="ARBA" id="ARBA00023002"/>
    </source>
</evidence>
<dbReference type="InterPro" id="IPR017900">
    <property type="entry name" value="4Fe4S_Fe_S_CS"/>
</dbReference>
<gene>
    <name evidence="14" type="ORF">SAMN04488085_103423</name>
</gene>
<dbReference type="NCBIfam" id="NF009051">
    <property type="entry name" value="PRK12385.1"/>
    <property type="match status" value="1"/>
</dbReference>
<dbReference type="STRING" id="504800.SAMN04488085_103423"/>
<dbReference type="InterPro" id="IPR001041">
    <property type="entry name" value="2Fe-2S_ferredoxin-type"/>
</dbReference>
<evidence type="ECO:0000256" key="8">
    <source>
        <dbReference type="ARBA" id="ARBA00023004"/>
    </source>
</evidence>
<dbReference type="EMBL" id="FOSW01000003">
    <property type="protein sequence ID" value="SFK78280.1"/>
    <property type="molecule type" value="Genomic_DNA"/>
</dbReference>
<accession>A0A1I4CCF2</accession>